<dbReference type="GO" id="GO:0042393">
    <property type="term" value="F:histone binding"/>
    <property type="evidence" value="ECO:0007669"/>
    <property type="project" value="TreeGrafter"/>
</dbReference>
<protein>
    <submittedName>
        <fullName evidence="3">Serine/threonine-protein phosphatase 4 regulatory subunit 1</fullName>
    </submittedName>
</protein>
<dbReference type="GO" id="GO:0010032">
    <property type="term" value="P:meiotic chromosome condensation"/>
    <property type="evidence" value="ECO:0007669"/>
    <property type="project" value="TreeGrafter"/>
</dbReference>
<dbReference type="GO" id="GO:0000796">
    <property type="term" value="C:condensin complex"/>
    <property type="evidence" value="ECO:0007669"/>
    <property type="project" value="TreeGrafter"/>
</dbReference>
<dbReference type="GO" id="GO:0007076">
    <property type="term" value="P:mitotic chromosome condensation"/>
    <property type="evidence" value="ECO:0007669"/>
    <property type="project" value="InterPro"/>
</dbReference>
<dbReference type="Proteomes" id="UP000035642">
    <property type="component" value="Unassembled WGS sequence"/>
</dbReference>
<sequence>MYRFVSTILDENKIIREYAKFCLRDVLLLQFPDLFSNHFIECLMYFNKVPVSGEARGAGRELLSVCRFRGFPAFGQLVAGVQEVIDPVQHVDLYGSENFGNRMTIYKFMLSTFDDRLKLTLMAHICTQIISPVMNGNLKYDNPCVYALLKDSLTIMFVKEIRLNMDVGKGPDDEDEPPAVVVAAAKEMITQTFRKAMMDYVMPSLLDLRVYLNERRSRLRSELYSVFRAICREHKDQIDEFLDGDQQLKAEVEYDIRKYEASVLHSKSWYSKDFFLRLKAEWAAARRRAEQSAVERRRSRRSLAVITEINKGCGAPSDGAVINRKQTGRNDGGVSLPFVEMEKTQSLVSETASVLPNDAATQSASKENVEELVS</sequence>
<keyword evidence="2" id="KW-1185">Reference proteome</keyword>
<feature type="compositionally biased region" description="Polar residues" evidence="1">
    <location>
        <begin position="353"/>
        <end position="366"/>
    </location>
</feature>
<dbReference type="STRING" id="6313.A0A0K0DPC4"/>
<dbReference type="AlphaFoldDB" id="A0A0K0DPC4"/>
<dbReference type="WBParaSite" id="ACAC_0001361301-mRNA-1">
    <property type="protein sequence ID" value="ACAC_0001361301-mRNA-1"/>
    <property type="gene ID" value="ACAC_0001361301"/>
</dbReference>
<dbReference type="InterPro" id="IPR026971">
    <property type="entry name" value="CND1/NCAPD3"/>
</dbReference>
<organism evidence="2 3">
    <name type="scientific">Angiostrongylus cantonensis</name>
    <name type="common">Rat lungworm</name>
    <dbReference type="NCBI Taxonomy" id="6313"/>
    <lineage>
        <taxon>Eukaryota</taxon>
        <taxon>Metazoa</taxon>
        <taxon>Ecdysozoa</taxon>
        <taxon>Nematoda</taxon>
        <taxon>Chromadorea</taxon>
        <taxon>Rhabditida</taxon>
        <taxon>Rhabditina</taxon>
        <taxon>Rhabditomorpha</taxon>
        <taxon>Strongyloidea</taxon>
        <taxon>Metastrongylidae</taxon>
        <taxon>Angiostrongylus</taxon>
    </lineage>
</organism>
<feature type="region of interest" description="Disordered" evidence="1">
    <location>
        <begin position="353"/>
        <end position="374"/>
    </location>
</feature>
<accession>A0A0K0DPC4</accession>
<name>A0A0K0DPC4_ANGCA</name>
<reference evidence="3" key="2">
    <citation type="submission" date="2017-02" db="UniProtKB">
        <authorList>
            <consortium name="WormBaseParasite"/>
        </authorList>
    </citation>
    <scope>IDENTIFICATION</scope>
</reference>
<dbReference type="GO" id="GO:0000779">
    <property type="term" value="C:condensed chromosome, centromeric region"/>
    <property type="evidence" value="ECO:0007669"/>
    <property type="project" value="TreeGrafter"/>
</dbReference>
<evidence type="ECO:0000313" key="3">
    <source>
        <dbReference type="WBParaSite" id="ACAC_0001361301-mRNA-1"/>
    </source>
</evidence>
<evidence type="ECO:0000313" key="2">
    <source>
        <dbReference type="Proteomes" id="UP000035642"/>
    </source>
</evidence>
<dbReference type="PANTHER" id="PTHR14222:SF1">
    <property type="entry name" value="CONDENSIN-2 COMPLEX SUBUNIT D3"/>
    <property type="match status" value="1"/>
</dbReference>
<proteinExistence type="predicted"/>
<evidence type="ECO:0000256" key="1">
    <source>
        <dbReference type="SAM" id="MobiDB-lite"/>
    </source>
</evidence>
<reference evidence="2" key="1">
    <citation type="submission" date="2012-09" db="EMBL/GenBank/DDBJ databases">
        <authorList>
            <person name="Martin A.A."/>
        </authorList>
    </citation>
    <scope>NUCLEOTIDE SEQUENCE</scope>
</reference>
<dbReference type="PANTHER" id="PTHR14222">
    <property type="entry name" value="CONDENSIN"/>
    <property type="match status" value="1"/>
</dbReference>